<comment type="similarity">
    <text evidence="2 15">Belongs to the DNA polymerase type-B family.</text>
</comment>
<keyword evidence="10 15" id="KW-0239">DNA-directed DNA polymerase</keyword>
<evidence type="ECO:0000259" key="16">
    <source>
        <dbReference type="Pfam" id="PF03104"/>
    </source>
</evidence>
<evidence type="ECO:0000256" key="11">
    <source>
        <dbReference type="ARBA" id="ARBA00023004"/>
    </source>
</evidence>
<dbReference type="GO" id="GO:0003887">
    <property type="term" value="F:DNA-directed DNA polymerase activity"/>
    <property type="evidence" value="ECO:0007669"/>
    <property type="project" value="UniProtKB-KW"/>
</dbReference>
<evidence type="ECO:0000256" key="15">
    <source>
        <dbReference type="RuleBase" id="RU365029"/>
    </source>
</evidence>
<reference evidence="17" key="2">
    <citation type="submission" date="2020-06" db="EMBL/GenBank/DDBJ databases">
        <title>Helianthus annuus Genome sequencing and assembly Release 2.</title>
        <authorList>
            <person name="Gouzy J."/>
            <person name="Langlade N."/>
            <person name="Munos S."/>
        </authorList>
    </citation>
    <scope>NUCLEOTIDE SEQUENCE</scope>
    <source>
        <tissue evidence="17">Leaves</tissue>
    </source>
</reference>
<evidence type="ECO:0000256" key="5">
    <source>
        <dbReference type="ARBA" id="ARBA00022695"/>
    </source>
</evidence>
<comment type="subcellular location">
    <subcellularLocation>
        <location evidence="1 15">Nucleus</location>
    </subcellularLocation>
</comment>
<reference evidence="17" key="1">
    <citation type="journal article" date="2017" name="Nature">
        <title>The sunflower genome provides insights into oil metabolism, flowering and Asterid evolution.</title>
        <authorList>
            <person name="Badouin H."/>
            <person name="Gouzy J."/>
            <person name="Grassa C.J."/>
            <person name="Murat F."/>
            <person name="Staton S.E."/>
            <person name="Cottret L."/>
            <person name="Lelandais-Briere C."/>
            <person name="Owens G.L."/>
            <person name="Carrere S."/>
            <person name="Mayjonade B."/>
            <person name="Legrand L."/>
            <person name="Gill N."/>
            <person name="Kane N.C."/>
            <person name="Bowers J.E."/>
            <person name="Hubner S."/>
            <person name="Bellec A."/>
            <person name="Berard A."/>
            <person name="Berges H."/>
            <person name="Blanchet N."/>
            <person name="Boniface M.C."/>
            <person name="Brunel D."/>
            <person name="Catrice O."/>
            <person name="Chaidir N."/>
            <person name="Claudel C."/>
            <person name="Donnadieu C."/>
            <person name="Faraut T."/>
            <person name="Fievet G."/>
            <person name="Helmstetter N."/>
            <person name="King M."/>
            <person name="Knapp S.J."/>
            <person name="Lai Z."/>
            <person name="Le Paslier M.C."/>
            <person name="Lippi Y."/>
            <person name="Lorenzon L."/>
            <person name="Mandel J.R."/>
            <person name="Marage G."/>
            <person name="Marchand G."/>
            <person name="Marquand E."/>
            <person name="Bret-Mestries E."/>
            <person name="Morien E."/>
            <person name="Nambeesan S."/>
            <person name="Nguyen T."/>
            <person name="Pegot-Espagnet P."/>
            <person name="Pouilly N."/>
            <person name="Raftis F."/>
            <person name="Sallet E."/>
            <person name="Schiex T."/>
            <person name="Thomas J."/>
            <person name="Vandecasteele C."/>
            <person name="Vares D."/>
            <person name="Vear F."/>
            <person name="Vautrin S."/>
            <person name="Crespi M."/>
            <person name="Mangin B."/>
            <person name="Burke J.M."/>
            <person name="Salse J."/>
            <person name="Munos S."/>
            <person name="Vincourt P."/>
            <person name="Rieseberg L.H."/>
            <person name="Langlade N.B."/>
        </authorList>
    </citation>
    <scope>NUCLEOTIDE SEQUENCE</scope>
    <source>
        <tissue evidence="17">Leaves</tissue>
    </source>
</reference>
<organism evidence="17 18">
    <name type="scientific">Helianthus annuus</name>
    <name type="common">Common sunflower</name>
    <dbReference type="NCBI Taxonomy" id="4232"/>
    <lineage>
        <taxon>Eukaryota</taxon>
        <taxon>Viridiplantae</taxon>
        <taxon>Streptophyta</taxon>
        <taxon>Embryophyta</taxon>
        <taxon>Tracheophyta</taxon>
        <taxon>Spermatophyta</taxon>
        <taxon>Magnoliopsida</taxon>
        <taxon>eudicotyledons</taxon>
        <taxon>Gunneridae</taxon>
        <taxon>Pentapetalae</taxon>
        <taxon>asterids</taxon>
        <taxon>campanulids</taxon>
        <taxon>Asterales</taxon>
        <taxon>Asteraceae</taxon>
        <taxon>Asteroideae</taxon>
        <taxon>Heliantheae alliance</taxon>
        <taxon>Heliantheae</taxon>
        <taxon>Helianthus</taxon>
    </lineage>
</organism>
<keyword evidence="6 15" id="KW-0235">DNA replication</keyword>
<comment type="cofactor">
    <cofactor evidence="15">
        <name>[4Fe-4S] cluster</name>
        <dbReference type="ChEBI" id="CHEBI:49883"/>
    </cofactor>
</comment>
<dbReference type="GO" id="GO:0051539">
    <property type="term" value="F:4 iron, 4 sulfur cluster binding"/>
    <property type="evidence" value="ECO:0007669"/>
    <property type="project" value="UniProtKB-KW"/>
</dbReference>
<proteinExistence type="inferred from homology"/>
<name>A0A9K3I3J6_HELAN</name>
<dbReference type="InterPro" id="IPR029703">
    <property type="entry name" value="POL2"/>
</dbReference>
<dbReference type="PANTHER" id="PTHR10670">
    <property type="entry name" value="DNA POLYMERASE EPSILON CATALYTIC SUBUNIT A"/>
    <property type="match status" value="1"/>
</dbReference>
<dbReference type="GO" id="GO:0006260">
    <property type="term" value="P:DNA replication"/>
    <property type="evidence" value="ECO:0007669"/>
    <property type="project" value="UniProtKB-KW"/>
</dbReference>
<dbReference type="PANTHER" id="PTHR10670:SF0">
    <property type="entry name" value="DNA POLYMERASE EPSILON CATALYTIC SUBUNIT A"/>
    <property type="match status" value="1"/>
</dbReference>
<evidence type="ECO:0000256" key="13">
    <source>
        <dbReference type="ARBA" id="ARBA00023125"/>
    </source>
</evidence>
<keyword evidence="3 15" id="KW-0004">4Fe-4S</keyword>
<dbReference type="InterPro" id="IPR006133">
    <property type="entry name" value="DNA-dir_DNA_pol_B_exonuc"/>
</dbReference>
<evidence type="ECO:0000256" key="9">
    <source>
        <dbReference type="ARBA" id="ARBA00022833"/>
    </source>
</evidence>
<dbReference type="InterPro" id="IPR036397">
    <property type="entry name" value="RNaseH_sf"/>
</dbReference>
<keyword evidence="12 15" id="KW-0411">Iron-sulfur</keyword>
<evidence type="ECO:0000256" key="6">
    <source>
        <dbReference type="ARBA" id="ARBA00022705"/>
    </source>
</evidence>
<keyword evidence="9 15" id="KW-0862">Zinc</keyword>
<dbReference type="EC" id="2.7.7.7" evidence="15"/>
<dbReference type="GO" id="GO:0008270">
    <property type="term" value="F:zinc ion binding"/>
    <property type="evidence" value="ECO:0007669"/>
    <property type="project" value="UniProtKB-KW"/>
</dbReference>
<keyword evidence="4 15" id="KW-0808">Transferase</keyword>
<dbReference type="GO" id="GO:0008622">
    <property type="term" value="C:epsilon DNA polymerase complex"/>
    <property type="evidence" value="ECO:0007669"/>
    <property type="project" value="InterPro"/>
</dbReference>
<dbReference type="GO" id="GO:0003677">
    <property type="term" value="F:DNA binding"/>
    <property type="evidence" value="ECO:0007669"/>
    <property type="project" value="UniProtKB-KW"/>
</dbReference>
<dbReference type="FunFam" id="3.30.420.10:FF:000010">
    <property type="entry name" value="DNA polymerase epsilon catalytic subunit"/>
    <property type="match status" value="1"/>
</dbReference>
<dbReference type="InterPro" id="IPR012337">
    <property type="entry name" value="RNaseH-like_sf"/>
</dbReference>
<keyword evidence="18" id="KW-1185">Reference proteome</keyword>
<dbReference type="SUPFAM" id="SSF53098">
    <property type="entry name" value="Ribonuclease H-like"/>
    <property type="match status" value="1"/>
</dbReference>
<evidence type="ECO:0000313" key="18">
    <source>
        <dbReference type="Proteomes" id="UP000215914"/>
    </source>
</evidence>
<keyword evidence="13 15" id="KW-0238">DNA-binding</keyword>
<comment type="caution">
    <text evidence="17">The sequence shown here is derived from an EMBL/GenBank/DDBJ whole genome shotgun (WGS) entry which is preliminary data.</text>
</comment>
<dbReference type="Pfam" id="PF03104">
    <property type="entry name" value="DNA_pol_B_exo1"/>
    <property type="match status" value="1"/>
</dbReference>
<keyword evidence="8 15" id="KW-0863">Zinc-finger</keyword>
<evidence type="ECO:0000256" key="3">
    <source>
        <dbReference type="ARBA" id="ARBA00022485"/>
    </source>
</evidence>
<evidence type="ECO:0000256" key="4">
    <source>
        <dbReference type="ARBA" id="ARBA00022679"/>
    </source>
</evidence>
<gene>
    <name evidence="17" type="ORF">HanXRQr2_Chr09g0375531</name>
</gene>
<dbReference type="GO" id="GO:0006281">
    <property type="term" value="P:DNA repair"/>
    <property type="evidence" value="ECO:0007669"/>
    <property type="project" value="InterPro"/>
</dbReference>
<evidence type="ECO:0000256" key="7">
    <source>
        <dbReference type="ARBA" id="ARBA00022723"/>
    </source>
</evidence>
<keyword evidence="14 15" id="KW-0539">Nucleus</keyword>
<sequence>MKDDTRRRKGDRKISKKRKFIDENLESKFGIDAFTEGEKRLGWLLTFTTSSWEDTDMQNVYSCVDLYFVRQDGTTFKVKYKFRPYFYKGMYASMELVDYFVFNLLSWFYERIQDCMDCIVDLREYDVPYHVRFAIDNDIRSGLWYDVNVSSDGVTLERRHDLLQRAEVHVCAFDIETTKLPLKFPDAEYDLVMMISYMVDGRGYLIINREDLEYTPKPEFEGQFKVTNVKNEEELIKLWFSRMREVKPGIYVTYNGDFFDWPFLENRAAHHGLRMNDELGFQCDKIQGECCAKFACHLDCFAWVKRDSYLPQGSHGLKAVTKAKLGYDPLEVNPEDMVRFAIEKPQVHNL</sequence>
<evidence type="ECO:0000256" key="12">
    <source>
        <dbReference type="ARBA" id="ARBA00023014"/>
    </source>
</evidence>
<evidence type="ECO:0000256" key="1">
    <source>
        <dbReference type="ARBA" id="ARBA00004123"/>
    </source>
</evidence>
<dbReference type="Proteomes" id="UP000215914">
    <property type="component" value="Unassembled WGS sequence"/>
</dbReference>
<keyword evidence="7 15" id="KW-0479">Metal-binding</keyword>
<comment type="function">
    <text evidence="15">DNA polymerase II participates in chromosomal DNA replication.</text>
</comment>
<evidence type="ECO:0000313" key="17">
    <source>
        <dbReference type="EMBL" id="KAF5789804.1"/>
    </source>
</evidence>
<feature type="domain" description="DNA-directed DNA polymerase family B exonuclease" evidence="16">
    <location>
        <begin position="121"/>
        <end position="320"/>
    </location>
</feature>
<dbReference type="Gene3D" id="3.30.420.10">
    <property type="entry name" value="Ribonuclease H-like superfamily/Ribonuclease H"/>
    <property type="match status" value="1"/>
</dbReference>
<evidence type="ECO:0000256" key="10">
    <source>
        <dbReference type="ARBA" id="ARBA00022932"/>
    </source>
</evidence>
<comment type="catalytic activity">
    <reaction evidence="15">
        <text>DNA(n) + a 2'-deoxyribonucleoside 5'-triphosphate = DNA(n+1) + diphosphate</text>
        <dbReference type="Rhea" id="RHEA:22508"/>
        <dbReference type="Rhea" id="RHEA-COMP:17339"/>
        <dbReference type="Rhea" id="RHEA-COMP:17340"/>
        <dbReference type="ChEBI" id="CHEBI:33019"/>
        <dbReference type="ChEBI" id="CHEBI:61560"/>
        <dbReference type="ChEBI" id="CHEBI:173112"/>
        <dbReference type="EC" id="2.7.7.7"/>
    </reaction>
</comment>
<accession>A0A9K3I3J6</accession>
<dbReference type="EMBL" id="MNCJ02000324">
    <property type="protein sequence ID" value="KAF5789804.1"/>
    <property type="molecule type" value="Genomic_DNA"/>
</dbReference>
<evidence type="ECO:0000256" key="8">
    <source>
        <dbReference type="ARBA" id="ARBA00022771"/>
    </source>
</evidence>
<dbReference type="AlphaFoldDB" id="A0A9K3I3J6"/>
<evidence type="ECO:0000256" key="2">
    <source>
        <dbReference type="ARBA" id="ARBA00005755"/>
    </source>
</evidence>
<keyword evidence="11 15" id="KW-0408">Iron</keyword>
<protein>
    <recommendedName>
        <fullName evidence="15">DNA polymerase epsilon catalytic subunit</fullName>
        <ecNumber evidence="15">2.7.7.7</ecNumber>
    </recommendedName>
</protein>
<dbReference type="Gramene" id="mRNA:HanXRQr2_Chr09g0375531">
    <property type="protein sequence ID" value="mRNA:HanXRQr2_Chr09g0375531"/>
    <property type="gene ID" value="HanXRQr2_Chr09g0375531"/>
</dbReference>
<keyword evidence="5 15" id="KW-0548">Nucleotidyltransferase</keyword>
<evidence type="ECO:0000256" key="14">
    <source>
        <dbReference type="ARBA" id="ARBA00023242"/>
    </source>
</evidence>